<dbReference type="KEGG" id="abp:AGABI1DRAFT12527"/>
<dbReference type="Proteomes" id="UP000008493">
    <property type="component" value="Unassembled WGS sequence"/>
</dbReference>
<evidence type="ECO:0000313" key="4">
    <source>
        <dbReference type="Proteomes" id="UP000008493"/>
    </source>
</evidence>
<feature type="non-terminal residue" evidence="3">
    <location>
        <position position="451"/>
    </location>
</feature>
<dbReference type="OrthoDB" id="1920326at2759"/>
<evidence type="ECO:0000259" key="2">
    <source>
        <dbReference type="Pfam" id="PF20499"/>
    </source>
</evidence>
<reference evidence="4" key="1">
    <citation type="journal article" date="2012" name="Proc. Natl. Acad. Sci. U.S.A.">
        <title>Genome sequence of the button mushroom Agaricus bisporus reveals mechanisms governing adaptation to a humic-rich ecological niche.</title>
        <authorList>
            <person name="Morin E."/>
            <person name="Kohler A."/>
            <person name="Baker A.R."/>
            <person name="Foulongne-Oriol M."/>
            <person name="Lombard V."/>
            <person name="Nagy L.G."/>
            <person name="Ohm R.A."/>
            <person name="Patyshakuliyeva A."/>
            <person name="Brun A."/>
            <person name="Aerts A.L."/>
            <person name="Bailey A.M."/>
            <person name="Billette C."/>
            <person name="Coutinho P.M."/>
            <person name="Deakin G."/>
            <person name="Doddapaneni H."/>
            <person name="Floudas D."/>
            <person name="Grimwood J."/>
            <person name="Hilden K."/>
            <person name="Kuees U."/>
            <person name="LaButti K.M."/>
            <person name="Lapidus A."/>
            <person name="Lindquist E.A."/>
            <person name="Lucas S.M."/>
            <person name="Murat C."/>
            <person name="Riley R.W."/>
            <person name="Salamov A.A."/>
            <person name="Schmutz J."/>
            <person name="Subramanian V."/>
            <person name="Woesten H.A.B."/>
            <person name="Xu J."/>
            <person name="Eastwood D.C."/>
            <person name="Foster G.D."/>
            <person name="Sonnenberg A.S."/>
            <person name="Cullen D."/>
            <person name="de Vries R.P."/>
            <person name="Lundell T."/>
            <person name="Hibbett D.S."/>
            <person name="Henrissat B."/>
            <person name="Burton K.S."/>
            <person name="Kerrigan R.W."/>
            <person name="Challen M.P."/>
            <person name="Grigoriev I.V."/>
            <person name="Martin F."/>
        </authorList>
    </citation>
    <scope>NUCLEOTIDE SEQUENCE [LARGE SCALE GENOMIC DNA]</scope>
    <source>
        <strain evidence="4">JB137-S8 / ATCC MYA-4627 / FGSC 10392</strain>
    </source>
</reference>
<dbReference type="eggNOG" id="ENOG502QV3M">
    <property type="taxonomic scope" value="Eukaryota"/>
</dbReference>
<feature type="compositionally biased region" description="Acidic residues" evidence="1">
    <location>
        <begin position="43"/>
        <end position="71"/>
    </location>
</feature>
<name>K5VQQ6_AGABU</name>
<feature type="compositionally biased region" description="Polar residues" evidence="1">
    <location>
        <begin position="32"/>
        <end position="41"/>
    </location>
</feature>
<evidence type="ECO:0000313" key="3">
    <source>
        <dbReference type="EMBL" id="EKM76804.1"/>
    </source>
</evidence>
<feature type="region of interest" description="Disordered" evidence="1">
    <location>
        <begin position="1"/>
        <end position="84"/>
    </location>
</feature>
<sequence length="451" mass="51724">MPSSSSNSPPTATPTYFPPPVTVQIVPEEDPQQSIDNTALQTDGDDDGLGDGLGEGDDEDEDEDNADDDVEGQSTSQPLRPLPPWLMNAFNERVKEASNRNADGVPRLYSDRQTVWFQEKATYFILENTLHVLPMQLYNPRFFLWDPQALYKSLPCPNCARPLHRSQVIPRPRRCVDFHSTFYLIGYRYRCRSCCNPRTGNQSVTFRSWDSRIIHRLPAHLAAEFPCRLTHRSALAESVLTWMQSCFQNGMGSKQFSDALRVQHVLAYDDLHLRYLEFLARHQFTLGDLLGRKYETFLPFDDRSPKGRHGFVPSSPWLRNVYDEFIENHQHKINQQTAMLPANICSIDHSHKITKHIARVDGEQVFTGLLTVTNDLGQIRTCNLVATKSHSQFESALFQMRHSLDTYGHDQPQIFYTDNISDRLFLENSFPSLRNNVVAIDKYANLDPFEV</sequence>
<accession>K5VQQ6</accession>
<protein>
    <recommendedName>
        <fullName evidence="2">DUF6729 domain-containing protein</fullName>
    </recommendedName>
</protein>
<dbReference type="PANTHER" id="PTHR24401">
    <property type="entry name" value="SI:CH211-243P7.3-RELATED"/>
    <property type="match status" value="1"/>
</dbReference>
<dbReference type="GeneID" id="18826280"/>
<dbReference type="AlphaFoldDB" id="K5VQQ6"/>
<dbReference type="OMA" id="HISHPRR"/>
<proteinExistence type="predicted"/>
<dbReference type="InParanoid" id="K5VQQ6"/>
<gene>
    <name evidence="3" type="ORF">AGABI1DRAFT_12527</name>
</gene>
<dbReference type="InterPro" id="IPR046616">
    <property type="entry name" value="DUF6729"/>
</dbReference>
<organism evidence="3 4">
    <name type="scientific">Agaricus bisporus var. burnettii (strain JB137-S8 / ATCC MYA-4627 / FGSC 10392)</name>
    <name type="common">White button mushroom</name>
    <dbReference type="NCBI Taxonomy" id="597362"/>
    <lineage>
        <taxon>Eukaryota</taxon>
        <taxon>Fungi</taxon>
        <taxon>Dikarya</taxon>
        <taxon>Basidiomycota</taxon>
        <taxon>Agaricomycotina</taxon>
        <taxon>Agaricomycetes</taxon>
        <taxon>Agaricomycetidae</taxon>
        <taxon>Agaricales</taxon>
        <taxon>Agaricineae</taxon>
        <taxon>Agaricaceae</taxon>
        <taxon>Agaricus</taxon>
    </lineage>
</organism>
<dbReference type="PANTHER" id="PTHR24401:SF29">
    <property type="entry name" value="SI:CH211-243P7.3-RELATED"/>
    <property type="match status" value="1"/>
</dbReference>
<feature type="domain" description="DUF6729" evidence="2">
    <location>
        <begin position="134"/>
        <end position="323"/>
    </location>
</feature>
<dbReference type="EMBL" id="JH971399">
    <property type="protein sequence ID" value="EKM76804.1"/>
    <property type="molecule type" value="Genomic_DNA"/>
</dbReference>
<keyword evidence="4" id="KW-1185">Reference proteome</keyword>
<feature type="compositionally biased region" description="Low complexity" evidence="1">
    <location>
        <begin position="1"/>
        <end position="15"/>
    </location>
</feature>
<dbReference type="Pfam" id="PF20499">
    <property type="entry name" value="DUF6729"/>
    <property type="match status" value="1"/>
</dbReference>
<dbReference type="RefSeq" id="XP_007332403.1">
    <property type="nucleotide sequence ID" value="XM_007332341.1"/>
</dbReference>
<dbReference type="HOGENOM" id="CLU_019100_0_0_1"/>
<evidence type="ECO:0000256" key="1">
    <source>
        <dbReference type="SAM" id="MobiDB-lite"/>
    </source>
</evidence>